<comment type="function">
    <text evidence="10">Modulates chromatin structure and DNA damage response by regulating key determinants of chromatin compaction and DNA damage response. Binds H3K4me3-containing chromatin and promotes DNA condensation by recruiting corepressors such as TRIM28 and H3K9 methyltransferase SETDB1. Required for normal chromosome condensation during the early stages of mitosis. Required for normal chromosome separation during mitosis. Increases both chromatin-associated levels and activity of H3K9 methyltransferases, such as SETDB1, thus enhancing H3K9 trimethylation. Essential for testicular stem-cell differentiation and sustained spermatogenesis.</text>
</comment>
<dbReference type="InterPro" id="IPR013083">
    <property type="entry name" value="Znf_RING/FYVE/PHD"/>
</dbReference>
<evidence type="ECO:0000313" key="15">
    <source>
        <dbReference type="EMBL" id="GCC37365.1"/>
    </source>
</evidence>
<comment type="caution">
    <text evidence="15">The sequence shown here is derived from an EMBL/GenBank/DDBJ whole genome shotgun (WGS) entry which is preliminary data.</text>
</comment>
<dbReference type="PANTHER" id="PTHR14571:SF9">
    <property type="entry name" value="HISTONE-LYSINE N-METHYLTRANSFERASE SET-26-RELATED"/>
    <property type="match status" value="1"/>
</dbReference>
<keyword evidence="3" id="KW-0479">Metal-binding</keyword>
<evidence type="ECO:0000256" key="13">
    <source>
        <dbReference type="SAM" id="Phobius"/>
    </source>
</evidence>
<feature type="region of interest" description="Disordered" evidence="12">
    <location>
        <begin position="416"/>
        <end position="436"/>
    </location>
</feature>
<dbReference type="Gene3D" id="3.30.40.10">
    <property type="entry name" value="Zinc/RING finger domain, C3HC4 (zinc finger)"/>
    <property type="match status" value="1"/>
</dbReference>
<dbReference type="GO" id="GO:0006325">
    <property type="term" value="P:chromatin organization"/>
    <property type="evidence" value="ECO:0007669"/>
    <property type="project" value="UniProtKB-KW"/>
</dbReference>
<dbReference type="PANTHER" id="PTHR14571">
    <property type="entry name" value="HISTONE-LYSINE N-METHYLTRANSFERASE SET-26-RELATED"/>
    <property type="match status" value="1"/>
</dbReference>
<organism evidence="15 16">
    <name type="scientific">Chiloscyllium punctatum</name>
    <name type="common">Brownbanded bambooshark</name>
    <name type="synonym">Hemiscyllium punctatum</name>
    <dbReference type="NCBI Taxonomy" id="137246"/>
    <lineage>
        <taxon>Eukaryota</taxon>
        <taxon>Metazoa</taxon>
        <taxon>Chordata</taxon>
        <taxon>Craniata</taxon>
        <taxon>Vertebrata</taxon>
        <taxon>Chondrichthyes</taxon>
        <taxon>Elasmobranchii</taxon>
        <taxon>Galeomorphii</taxon>
        <taxon>Galeoidea</taxon>
        <taxon>Orectolobiformes</taxon>
        <taxon>Hemiscylliidae</taxon>
        <taxon>Chiloscyllium</taxon>
    </lineage>
</organism>
<evidence type="ECO:0000256" key="12">
    <source>
        <dbReference type="SAM" id="MobiDB-lite"/>
    </source>
</evidence>
<keyword evidence="4" id="KW-0863">Zinc-finger</keyword>
<keyword evidence="9" id="KW-0131">Cell cycle</keyword>
<name>A0A401T403_CHIPU</name>
<dbReference type="InterPro" id="IPR011011">
    <property type="entry name" value="Znf_FYVE_PHD"/>
</dbReference>
<proteinExistence type="predicted"/>
<keyword evidence="8" id="KW-0539">Nucleus</keyword>
<keyword evidence="5" id="KW-0498">Mitosis</keyword>
<evidence type="ECO:0000256" key="9">
    <source>
        <dbReference type="ARBA" id="ARBA00023306"/>
    </source>
</evidence>
<dbReference type="InterPro" id="IPR019787">
    <property type="entry name" value="Znf_PHD-finger"/>
</dbReference>
<dbReference type="InterPro" id="IPR001965">
    <property type="entry name" value="Znf_PHD"/>
</dbReference>
<dbReference type="EMBL" id="BEZZ01000986">
    <property type="protein sequence ID" value="GCC37365.1"/>
    <property type="molecule type" value="Genomic_DNA"/>
</dbReference>
<keyword evidence="13" id="KW-1133">Transmembrane helix</keyword>
<dbReference type="CDD" id="cd15632">
    <property type="entry name" value="PHD_PHF13"/>
    <property type="match status" value="1"/>
</dbReference>
<dbReference type="SMART" id="SM00249">
    <property type="entry name" value="PHD"/>
    <property type="match status" value="1"/>
</dbReference>
<keyword evidence="13" id="KW-0812">Transmembrane</keyword>
<evidence type="ECO:0000256" key="8">
    <source>
        <dbReference type="ARBA" id="ARBA00023242"/>
    </source>
</evidence>
<dbReference type="GO" id="GO:0051301">
    <property type="term" value="P:cell division"/>
    <property type="evidence" value="ECO:0007669"/>
    <property type="project" value="UniProtKB-KW"/>
</dbReference>
<dbReference type="Pfam" id="PF13831">
    <property type="entry name" value="PHD_2"/>
    <property type="match status" value="1"/>
</dbReference>
<feature type="domain" description="Zinc finger PHD-type" evidence="14">
    <location>
        <begin position="370"/>
        <end position="414"/>
    </location>
</feature>
<feature type="transmembrane region" description="Helical" evidence="13">
    <location>
        <begin position="29"/>
        <end position="50"/>
    </location>
</feature>
<accession>A0A401T403</accession>
<feature type="compositionally biased region" description="Basic residues" evidence="12">
    <location>
        <begin position="423"/>
        <end position="436"/>
    </location>
</feature>
<dbReference type="GO" id="GO:0008270">
    <property type="term" value="F:zinc ion binding"/>
    <property type="evidence" value="ECO:0007669"/>
    <property type="project" value="UniProtKB-KW"/>
</dbReference>
<evidence type="ECO:0000256" key="2">
    <source>
        <dbReference type="ARBA" id="ARBA00022618"/>
    </source>
</evidence>
<gene>
    <name evidence="15" type="ORF">chiPu_0015869</name>
</gene>
<evidence type="ECO:0000256" key="7">
    <source>
        <dbReference type="ARBA" id="ARBA00022853"/>
    </source>
</evidence>
<keyword evidence="6" id="KW-0862">Zinc</keyword>
<dbReference type="GO" id="GO:0005654">
    <property type="term" value="C:nucleoplasm"/>
    <property type="evidence" value="ECO:0007669"/>
    <property type="project" value="UniProtKB-SubCell"/>
</dbReference>
<feature type="compositionally biased region" description="Basic and acidic residues" evidence="12">
    <location>
        <begin position="304"/>
        <end position="330"/>
    </location>
</feature>
<comment type="subcellular location">
    <subcellularLocation>
        <location evidence="1">Nucleus</location>
        <location evidence="1">Nucleoplasm</location>
    </subcellularLocation>
</comment>
<feature type="region of interest" description="Disordered" evidence="12">
    <location>
        <begin position="248"/>
        <end position="269"/>
    </location>
</feature>
<keyword evidence="16" id="KW-1185">Reference proteome</keyword>
<dbReference type="Proteomes" id="UP000287033">
    <property type="component" value="Unassembled WGS sequence"/>
</dbReference>
<dbReference type="STRING" id="137246.A0A401T403"/>
<dbReference type="GO" id="GO:0003682">
    <property type="term" value="F:chromatin binding"/>
    <property type="evidence" value="ECO:0007669"/>
    <property type="project" value="TreeGrafter"/>
</dbReference>
<evidence type="ECO:0000256" key="5">
    <source>
        <dbReference type="ARBA" id="ARBA00022776"/>
    </source>
</evidence>
<keyword evidence="13" id="KW-0472">Membrane</keyword>
<evidence type="ECO:0000256" key="6">
    <source>
        <dbReference type="ARBA" id="ARBA00022833"/>
    </source>
</evidence>
<dbReference type="OrthoDB" id="79252at2759"/>
<feature type="compositionally biased region" description="Basic and acidic residues" evidence="12">
    <location>
        <begin position="260"/>
        <end position="269"/>
    </location>
</feature>
<evidence type="ECO:0000256" key="11">
    <source>
        <dbReference type="ARBA" id="ARBA00068751"/>
    </source>
</evidence>
<reference evidence="15 16" key="1">
    <citation type="journal article" date="2018" name="Nat. Ecol. Evol.">
        <title>Shark genomes provide insights into elasmobranch evolution and the origin of vertebrates.</title>
        <authorList>
            <person name="Hara Y"/>
            <person name="Yamaguchi K"/>
            <person name="Onimaru K"/>
            <person name="Kadota M"/>
            <person name="Koyanagi M"/>
            <person name="Keeley SD"/>
            <person name="Tatsumi K"/>
            <person name="Tanaka K"/>
            <person name="Motone F"/>
            <person name="Kageyama Y"/>
            <person name="Nozu R"/>
            <person name="Adachi N"/>
            <person name="Nishimura O"/>
            <person name="Nakagawa R"/>
            <person name="Tanegashima C"/>
            <person name="Kiyatake I"/>
            <person name="Matsumoto R"/>
            <person name="Murakumo K"/>
            <person name="Nishida K"/>
            <person name="Terakita A"/>
            <person name="Kuratani S"/>
            <person name="Sato K"/>
            <person name="Hyodo S Kuraku.S."/>
        </authorList>
    </citation>
    <scope>NUCLEOTIDE SEQUENCE [LARGE SCALE GENOMIC DNA]</scope>
</reference>
<evidence type="ECO:0000256" key="10">
    <source>
        <dbReference type="ARBA" id="ARBA00055120"/>
    </source>
</evidence>
<dbReference type="FunFam" id="3.30.40.10:FF:000039">
    <property type="entry name" value="PHD finger protein 13"/>
    <property type="match status" value="1"/>
</dbReference>
<dbReference type="SUPFAM" id="SSF57903">
    <property type="entry name" value="FYVE/PHD zinc finger"/>
    <property type="match status" value="1"/>
</dbReference>
<dbReference type="InterPro" id="IPR041947">
    <property type="entry name" value="PHD_PHF13"/>
</dbReference>
<protein>
    <recommendedName>
        <fullName evidence="11">PHD finger protein 13</fullName>
    </recommendedName>
</protein>
<evidence type="ECO:0000256" key="3">
    <source>
        <dbReference type="ARBA" id="ARBA00022723"/>
    </source>
</evidence>
<keyword evidence="7" id="KW-0156">Chromatin regulator</keyword>
<evidence type="ECO:0000259" key="14">
    <source>
        <dbReference type="SMART" id="SM00249"/>
    </source>
</evidence>
<dbReference type="AlphaFoldDB" id="A0A401T403"/>
<evidence type="ECO:0000256" key="4">
    <source>
        <dbReference type="ARBA" id="ARBA00022771"/>
    </source>
</evidence>
<evidence type="ECO:0000313" key="16">
    <source>
        <dbReference type="Proteomes" id="UP000287033"/>
    </source>
</evidence>
<keyword evidence="2" id="KW-0132">Cell division</keyword>
<feature type="region of interest" description="Disordered" evidence="12">
    <location>
        <begin position="296"/>
        <end position="330"/>
    </location>
</feature>
<sequence>MVGTGLRVTSLTDRSWMGLSLGASERLPIALEVVLQLVCMCFTFVILMFSSKRNKEAGGMTSQINNAVCAEAGSEAAMISEPPKKRQRTVEDFNQFCTFVLAYAGYIPYPKEHDPWIHASLSPRNSTGSTLDSDSWESSRSSDSHVLHYGKKIKCMVDKEVMKRGKSDSLLLERPNFTNTLFESPEKTKSEKVKKKKISLKKLSLDGVRKKKSSESVKRINLENGRKTMSQPLAEITRPIEVRQMIEKVPQSETESEEETLNKSHETKDISKQTLLLEEFEREAADAERSLVIEQFKGLQEDQEEKHEASEKKEERKEGENEKQVEKCSEDLEASVTDEITVGSGPPPNTDIVTTENLKIEDDDSWDLITCFCMKPFAGRPMIECNECGTWIHLSCAKIRKSNVPEVFICQKCKDSKQDIRRSNRARTGPKKRFSE</sequence>
<dbReference type="GO" id="GO:0007076">
    <property type="term" value="P:mitotic chromosome condensation"/>
    <property type="evidence" value="ECO:0007669"/>
    <property type="project" value="TreeGrafter"/>
</dbReference>
<evidence type="ECO:0000256" key="1">
    <source>
        <dbReference type="ARBA" id="ARBA00004642"/>
    </source>
</evidence>